<dbReference type="NCBIfam" id="TIGR00120">
    <property type="entry name" value="ArgJ"/>
    <property type="match status" value="1"/>
</dbReference>
<dbReference type="PANTHER" id="PTHR23100:SF0">
    <property type="entry name" value="ARGININE BIOSYNTHESIS BIFUNCTIONAL PROTEIN ARGJ, MITOCHONDRIAL"/>
    <property type="match status" value="1"/>
</dbReference>
<evidence type="ECO:0000256" key="8">
    <source>
        <dbReference type="ARBA" id="ARBA00049439"/>
    </source>
</evidence>
<keyword evidence="11" id="KW-1185">Reference proteome</keyword>
<dbReference type="Gene3D" id="3.60.70.12">
    <property type="entry name" value="L-amino peptidase D-ALA esterase/amidase"/>
    <property type="match status" value="1"/>
</dbReference>
<comment type="pathway">
    <text evidence="9">Amino-acid biosynthesis; L-arginine biosynthesis; L-ornithine and N-acetyl-L-glutamate from L-glutamate and N(2)-acetyl-L-ornithine (cyclic): step 1/1.</text>
</comment>
<organism evidence="10 11">
    <name type="scientific">Lamprobacter modestohalophilus</name>
    <dbReference type="NCBI Taxonomy" id="1064514"/>
    <lineage>
        <taxon>Bacteria</taxon>
        <taxon>Pseudomonadati</taxon>
        <taxon>Pseudomonadota</taxon>
        <taxon>Gammaproteobacteria</taxon>
        <taxon>Chromatiales</taxon>
        <taxon>Chromatiaceae</taxon>
        <taxon>Lamprobacter</taxon>
    </lineage>
</organism>
<feature type="binding site" evidence="9">
    <location>
        <position position="421"/>
    </location>
    <ligand>
        <name>substrate</name>
    </ligand>
</feature>
<comment type="pathway">
    <text evidence="9">Amino-acid biosynthesis; L-arginine biosynthesis; N(2)-acetyl-L-ornithine from L-glutamate: step 1/4.</text>
</comment>
<feature type="site" description="Involved in the stabilization of negative charge on the oxyanion by the formation of the oxyanion hole" evidence="9">
    <location>
        <position position="126"/>
    </location>
</feature>
<keyword evidence="4 9" id="KW-0028">Amino-acid biosynthesis</keyword>
<accession>A0A9X0W507</accession>
<dbReference type="GO" id="GO:0005737">
    <property type="term" value="C:cytoplasm"/>
    <property type="evidence" value="ECO:0007669"/>
    <property type="project" value="UniProtKB-SubCell"/>
</dbReference>
<comment type="subunit">
    <text evidence="2 9">Heterotetramer of two alpha and two beta chains.</text>
</comment>
<evidence type="ECO:0000256" key="3">
    <source>
        <dbReference type="ARBA" id="ARBA00022571"/>
    </source>
</evidence>
<comment type="caution">
    <text evidence="10">The sequence shown here is derived from an EMBL/GenBank/DDBJ whole genome shotgun (WGS) entry which is preliminary data.</text>
</comment>
<feature type="binding site" evidence="9">
    <location>
        <position position="292"/>
    </location>
    <ligand>
        <name>substrate</name>
    </ligand>
</feature>
<feature type="binding site" evidence="9">
    <location>
        <position position="189"/>
    </location>
    <ligand>
        <name>substrate</name>
    </ligand>
</feature>
<evidence type="ECO:0000256" key="5">
    <source>
        <dbReference type="ARBA" id="ARBA00022679"/>
    </source>
</evidence>
<reference evidence="10 11" key="1">
    <citation type="journal article" date="2020" name="Microorganisms">
        <title>Osmotic Adaptation and Compatible Solute Biosynthesis of Phototrophic Bacteria as Revealed from Genome Analyses.</title>
        <authorList>
            <person name="Imhoff J.F."/>
            <person name="Rahn T."/>
            <person name="Kunzel S."/>
            <person name="Keller A."/>
            <person name="Neulinger S.C."/>
        </authorList>
    </citation>
    <scope>NUCLEOTIDE SEQUENCE [LARGE SCALE GENOMIC DNA]</scope>
    <source>
        <strain evidence="10 11">DSM 25653</strain>
    </source>
</reference>
<keyword evidence="7 9" id="KW-0012">Acyltransferase</keyword>
<feature type="chain" id="PRO_5041030548" description="Arginine biosynthesis bifunctional protein ArgJ beta chain" evidence="9">
    <location>
        <begin position="200"/>
        <end position="421"/>
    </location>
</feature>
<dbReference type="GO" id="GO:0006592">
    <property type="term" value="P:ornithine biosynthetic process"/>
    <property type="evidence" value="ECO:0007669"/>
    <property type="project" value="TreeGrafter"/>
</dbReference>
<keyword evidence="3 9" id="KW-0055">Arginine biosynthesis</keyword>
<comment type="catalytic activity">
    <reaction evidence="8 9">
        <text>N(2)-acetyl-L-ornithine + L-glutamate = N-acetyl-L-glutamate + L-ornithine</text>
        <dbReference type="Rhea" id="RHEA:15349"/>
        <dbReference type="ChEBI" id="CHEBI:29985"/>
        <dbReference type="ChEBI" id="CHEBI:44337"/>
        <dbReference type="ChEBI" id="CHEBI:46911"/>
        <dbReference type="ChEBI" id="CHEBI:57805"/>
        <dbReference type="EC" id="2.3.1.35"/>
    </reaction>
</comment>
<gene>
    <name evidence="9" type="primary">argJ</name>
    <name evidence="10" type="ORF">CKO42_00595</name>
</gene>
<evidence type="ECO:0000256" key="2">
    <source>
        <dbReference type="ARBA" id="ARBA00011475"/>
    </source>
</evidence>
<name>A0A9X0W507_9GAMM</name>
<dbReference type="AlphaFoldDB" id="A0A9X0W507"/>
<keyword evidence="5 9" id="KW-0808">Transferase</keyword>
<dbReference type="GO" id="GO:0006526">
    <property type="term" value="P:L-arginine biosynthetic process"/>
    <property type="evidence" value="ECO:0007669"/>
    <property type="project" value="UniProtKB-UniRule"/>
</dbReference>
<dbReference type="EMBL" id="NRRY01000001">
    <property type="protein sequence ID" value="MBK1616969.1"/>
    <property type="molecule type" value="Genomic_DNA"/>
</dbReference>
<comment type="subcellular location">
    <subcellularLocation>
        <location evidence="9">Cytoplasm</location>
    </subcellularLocation>
</comment>
<evidence type="ECO:0000313" key="11">
    <source>
        <dbReference type="Proteomes" id="UP001138768"/>
    </source>
</evidence>
<proteinExistence type="inferred from homology"/>
<dbReference type="CDD" id="cd02152">
    <property type="entry name" value="OAT"/>
    <property type="match status" value="1"/>
</dbReference>
<keyword evidence="9" id="KW-0511">Multifunctional enzyme</keyword>
<feature type="site" description="Involved in the stabilization of negative charge on the oxyanion by the formation of the oxyanion hole" evidence="9">
    <location>
        <position position="127"/>
    </location>
</feature>
<evidence type="ECO:0000256" key="1">
    <source>
        <dbReference type="ARBA" id="ARBA00006774"/>
    </source>
</evidence>
<dbReference type="SUPFAM" id="SSF56266">
    <property type="entry name" value="DmpA/ArgJ-like"/>
    <property type="match status" value="1"/>
</dbReference>
<dbReference type="Proteomes" id="UP001138768">
    <property type="component" value="Unassembled WGS sequence"/>
</dbReference>
<dbReference type="EC" id="2.3.1.1" evidence="9"/>
<feature type="site" description="Cleavage; by autolysis" evidence="9">
    <location>
        <begin position="199"/>
        <end position="200"/>
    </location>
</feature>
<dbReference type="PANTHER" id="PTHR23100">
    <property type="entry name" value="ARGININE BIOSYNTHESIS BIFUNCTIONAL PROTEIN ARGJ"/>
    <property type="match status" value="1"/>
</dbReference>
<feature type="binding site" evidence="9">
    <location>
        <position position="416"/>
    </location>
    <ligand>
        <name>substrate</name>
    </ligand>
</feature>
<dbReference type="Pfam" id="PF01960">
    <property type="entry name" value="ArgJ"/>
    <property type="match status" value="1"/>
</dbReference>
<evidence type="ECO:0000256" key="9">
    <source>
        <dbReference type="HAMAP-Rule" id="MF_01106"/>
    </source>
</evidence>
<evidence type="ECO:0000256" key="6">
    <source>
        <dbReference type="ARBA" id="ARBA00022813"/>
    </source>
</evidence>
<comment type="function">
    <text evidence="9">Catalyzes two activities which are involved in the cyclic version of arginine biosynthesis: the synthesis of N-acetylglutamate from glutamate and acetyl-CoA as the acetyl donor, and of ornithine by transacetylation between N(2)-acetylornithine and glutamate.</text>
</comment>
<dbReference type="HAMAP" id="MF_01106">
    <property type="entry name" value="ArgJ"/>
    <property type="match status" value="1"/>
</dbReference>
<dbReference type="InterPro" id="IPR042195">
    <property type="entry name" value="ArgJ_beta_C"/>
</dbReference>
<feature type="active site" description="Nucleophile" evidence="9">
    <location>
        <position position="200"/>
    </location>
</feature>
<dbReference type="InterPro" id="IPR016117">
    <property type="entry name" value="ArgJ-like_dom_sf"/>
</dbReference>
<evidence type="ECO:0000256" key="7">
    <source>
        <dbReference type="ARBA" id="ARBA00023315"/>
    </source>
</evidence>
<dbReference type="GO" id="GO:0004042">
    <property type="term" value="F:L-glutamate N-acetyltransferase activity"/>
    <property type="evidence" value="ECO:0007669"/>
    <property type="project" value="UniProtKB-UniRule"/>
</dbReference>
<dbReference type="Gene3D" id="3.10.20.340">
    <property type="entry name" value="ArgJ beta chain, C-terminal domain"/>
    <property type="match status" value="1"/>
</dbReference>
<protein>
    <recommendedName>
        <fullName evidence="9">Arginine biosynthesis bifunctional protein ArgJ</fullName>
    </recommendedName>
    <domain>
        <recommendedName>
            <fullName evidence="9">Glutamate N-acetyltransferase</fullName>
            <ecNumber evidence="9">2.3.1.35</ecNumber>
        </recommendedName>
        <alternativeName>
            <fullName evidence="9">Ornithine acetyltransferase</fullName>
            <shortName evidence="9">OATase</shortName>
        </alternativeName>
        <alternativeName>
            <fullName evidence="9">Ornithine transacetylase</fullName>
        </alternativeName>
    </domain>
    <domain>
        <recommendedName>
            <fullName evidence="9">Amino-acid acetyltransferase</fullName>
            <ecNumber evidence="9">2.3.1.1</ecNumber>
        </recommendedName>
        <alternativeName>
            <fullName evidence="9">N-acetylglutamate synthase</fullName>
            <shortName evidence="9">AGSase</shortName>
        </alternativeName>
    </domain>
    <component>
        <recommendedName>
            <fullName evidence="9">Arginine biosynthesis bifunctional protein ArgJ alpha chain</fullName>
        </recommendedName>
    </component>
    <component>
        <recommendedName>
            <fullName evidence="9">Arginine biosynthesis bifunctional protein ArgJ beta chain</fullName>
        </recommendedName>
    </component>
</protein>
<evidence type="ECO:0000256" key="4">
    <source>
        <dbReference type="ARBA" id="ARBA00022605"/>
    </source>
</evidence>
<sequence>MTLDAPGPLKQASHRPDWPGAINVGGVRLASIPAAIRYRDRDDLVLIALAEGTTCAATFTRNAFCAAPVTVAREHLAAEAPRWLLINAGNANAGTGARGLEDARTCCRALAALTQVGPAQVLPFSTGVIGEYLPVERLTAALPQAIAALDENGWDAAARAIMTTDTRPKRATRQLMLGDRQVSITGIAKGAGMIRPDMATMLAFIATDAAVTPACLQRCLSQAVDGSFNAISIDGDTSTNDACVLAATGTAGNPPLDDPASTGHEATELEAFQQALNALCDELARAIVRDGEGATKLVSIEIGEARTAAEARQVADTIAHSPLVKTALFASDPNWGRILAAVGRAGLEDLDIDKVRIWLDEVLIVSHGGRDPGYQEQDGQAVMAKDAFSIRVDLGRGTGSARLLTCDISYEYVRINAEYRT</sequence>
<feature type="binding site" evidence="9">
    <location>
        <position position="163"/>
    </location>
    <ligand>
        <name>substrate</name>
    </ligand>
</feature>
<dbReference type="NCBIfam" id="NF003802">
    <property type="entry name" value="PRK05388.1"/>
    <property type="match status" value="1"/>
</dbReference>
<comment type="catalytic activity">
    <reaction evidence="9">
        <text>L-glutamate + acetyl-CoA = N-acetyl-L-glutamate + CoA + H(+)</text>
        <dbReference type="Rhea" id="RHEA:24292"/>
        <dbReference type="ChEBI" id="CHEBI:15378"/>
        <dbReference type="ChEBI" id="CHEBI:29985"/>
        <dbReference type="ChEBI" id="CHEBI:44337"/>
        <dbReference type="ChEBI" id="CHEBI:57287"/>
        <dbReference type="ChEBI" id="CHEBI:57288"/>
        <dbReference type="EC" id="2.3.1.1"/>
    </reaction>
</comment>
<dbReference type="FunFam" id="3.60.70.12:FF:000001">
    <property type="entry name" value="Arginine biosynthesis bifunctional protein ArgJ, chloroplastic"/>
    <property type="match status" value="1"/>
</dbReference>
<dbReference type="FunFam" id="3.10.20.340:FF:000001">
    <property type="entry name" value="Arginine biosynthesis bifunctional protein ArgJ, chloroplastic"/>
    <property type="match status" value="1"/>
</dbReference>
<dbReference type="InterPro" id="IPR002813">
    <property type="entry name" value="Arg_biosynth_ArgJ"/>
</dbReference>
<dbReference type="GO" id="GO:0004358">
    <property type="term" value="F:L-glutamate N-acetyltransferase activity, acting on acetyl-L-ornithine as donor"/>
    <property type="evidence" value="ECO:0007669"/>
    <property type="project" value="UniProtKB-UniRule"/>
</dbReference>
<keyword evidence="6 9" id="KW-0068">Autocatalytic cleavage</keyword>
<feature type="chain" id="PRO_5041030547" description="Arginine biosynthesis bifunctional protein ArgJ alpha chain" evidence="9">
    <location>
        <begin position="1"/>
        <end position="199"/>
    </location>
</feature>
<dbReference type="EC" id="2.3.1.35" evidence="9"/>
<dbReference type="RefSeq" id="WP_200236579.1">
    <property type="nucleotide sequence ID" value="NZ_NRRY01000001.1"/>
</dbReference>
<feature type="binding site" evidence="9">
    <location>
        <position position="200"/>
    </location>
    <ligand>
        <name>substrate</name>
    </ligand>
</feature>
<comment type="similarity">
    <text evidence="1 9">Belongs to the ArgJ family.</text>
</comment>
<evidence type="ECO:0000313" key="10">
    <source>
        <dbReference type="EMBL" id="MBK1616969.1"/>
    </source>
</evidence>
<keyword evidence="9" id="KW-0963">Cytoplasm</keyword>